<evidence type="ECO:0008006" key="5">
    <source>
        <dbReference type="Google" id="ProtNLM"/>
    </source>
</evidence>
<evidence type="ECO:0000313" key="4">
    <source>
        <dbReference type="Proteomes" id="UP000642819"/>
    </source>
</evidence>
<accession>A0ABQ3GL31</accession>
<reference evidence="4" key="1">
    <citation type="journal article" date="2019" name="Int. J. Syst. Evol. Microbiol.">
        <title>The Global Catalogue of Microorganisms (GCM) 10K type strain sequencing project: providing services to taxonomists for standard genome sequencing and annotation.</title>
        <authorList>
            <consortium name="The Broad Institute Genomics Platform"/>
            <consortium name="The Broad Institute Genome Sequencing Center for Infectious Disease"/>
            <person name="Wu L."/>
            <person name="Ma J."/>
        </authorList>
    </citation>
    <scope>NUCLEOTIDE SEQUENCE [LARGE SCALE GENOMIC DNA]</scope>
    <source>
        <strain evidence="4">KCTC 19466</strain>
    </source>
</reference>
<keyword evidence="2" id="KW-0732">Signal</keyword>
<feature type="signal peptide" evidence="2">
    <location>
        <begin position="1"/>
        <end position="27"/>
    </location>
</feature>
<organism evidence="3 4">
    <name type="scientific">Zhihengliuella salsuginis</name>
    <dbReference type="NCBI Taxonomy" id="578222"/>
    <lineage>
        <taxon>Bacteria</taxon>
        <taxon>Bacillati</taxon>
        <taxon>Actinomycetota</taxon>
        <taxon>Actinomycetes</taxon>
        <taxon>Micrococcales</taxon>
        <taxon>Micrococcaceae</taxon>
        <taxon>Zhihengliuella</taxon>
    </lineage>
</organism>
<dbReference type="EMBL" id="BMXK01000011">
    <property type="protein sequence ID" value="GHD10870.1"/>
    <property type="molecule type" value="Genomic_DNA"/>
</dbReference>
<gene>
    <name evidence="3" type="ORF">GCM10008096_24850</name>
</gene>
<dbReference type="PROSITE" id="PS51257">
    <property type="entry name" value="PROKAR_LIPOPROTEIN"/>
    <property type="match status" value="1"/>
</dbReference>
<name>A0ABQ3GL31_9MICC</name>
<dbReference type="Proteomes" id="UP000642819">
    <property type="component" value="Unassembled WGS sequence"/>
</dbReference>
<comment type="caution">
    <text evidence="3">The sequence shown here is derived from an EMBL/GenBank/DDBJ whole genome shotgun (WGS) entry which is preliminary data.</text>
</comment>
<evidence type="ECO:0000256" key="2">
    <source>
        <dbReference type="SAM" id="SignalP"/>
    </source>
</evidence>
<evidence type="ECO:0000256" key="1">
    <source>
        <dbReference type="SAM" id="MobiDB-lite"/>
    </source>
</evidence>
<keyword evidence="4" id="KW-1185">Reference proteome</keyword>
<feature type="region of interest" description="Disordered" evidence="1">
    <location>
        <begin position="27"/>
        <end position="82"/>
    </location>
</feature>
<protein>
    <recommendedName>
        <fullName evidence="5">PknH-like extracellular domain-containing protein</fullName>
    </recommendedName>
</protein>
<proteinExistence type="predicted"/>
<feature type="chain" id="PRO_5045354495" description="PknH-like extracellular domain-containing protein" evidence="2">
    <location>
        <begin position="28"/>
        <end position="305"/>
    </location>
</feature>
<sequence length="305" mass="31287">MTARPSRRRTRPRAFCAAAGALLLALAGCSGPGGDAPPTGQAAQSSDAGAPSTAGPTPSETPPAWDDAGDLPSADLESSAYEGGPRAVGEVFHAACVRAVDGDDLPETTDAAEERTAVAIQSTRQLTEGWKACPTQVYESFAVPASFTVENRGQGVGDGAVDRLDIRDGSGEPVGGFVAVNQSPTPESAELVETLEITELEASPVSEEVRYVRTLLVEAGSGPQLLIDQVSAPAGTDPASLEVWDLAAGPDSRALVYASIRLDDAEQGGEAAESELAAVLQAMVGSFEPSVQYPGPILRENRGGS</sequence>
<evidence type="ECO:0000313" key="3">
    <source>
        <dbReference type="EMBL" id="GHD10870.1"/>
    </source>
</evidence>